<accession>A0A8H7YQN4</accession>
<proteinExistence type="predicted"/>
<protein>
    <submittedName>
        <fullName evidence="2">Uncharacterized protein</fullName>
    </submittedName>
</protein>
<evidence type="ECO:0000256" key="1">
    <source>
        <dbReference type="SAM" id="Phobius"/>
    </source>
</evidence>
<feature type="transmembrane region" description="Helical" evidence="1">
    <location>
        <begin position="25"/>
        <end position="43"/>
    </location>
</feature>
<keyword evidence="1" id="KW-1133">Transmembrane helix</keyword>
<reference evidence="2 3" key="1">
    <citation type="submission" date="2021-01" db="EMBL/GenBank/DDBJ databases">
        <title>Chromosome-level genome assembly of a human fungal pathogen reveals clustering of transcriptionally co-regulated genes.</title>
        <authorList>
            <person name="Voorhies M."/>
            <person name="Cohen S."/>
            <person name="Shea T.P."/>
            <person name="Petrus S."/>
            <person name="Munoz J.F."/>
            <person name="Poplawski S."/>
            <person name="Goldman W.E."/>
            <person name="Michael T."/>
            <person name="Cuomo C.A."/>
            <person name="Sil A."/>
            <person name="Beyhan S."/>
        </authorList>
    </citation>
    <scope>NUCLEOTIDE SEQUENCE [LARGE SCALE GENOMIC DNA]</scope>
    <source>
        <strain evidence="2 3">G184AR</strain>
    </source>
</reference>
<dbReference type="AlphaFoldDB" id="A0A8H7YQN4"/>
<dbReference type="VEuPathDB" id="FungiDB:I7I52_05263"/>
<name>A0A8H7YQN4_AJECA</name>
<dbReference type="EMBL" id="JAEVHI010000004">
    <property type="protein sequence ID" value="KAG5293818.1"/>
    <property type="molecule type" value="Genomic_DNA"/>
</dbReference>
<evidence type="ECO:0000313" key="3">
    <source>
        <dbReference type="Proteomes" id="UP000670092"/>
    </source>
</evidence>
<gene>
    <name evidence="2" type="ORF">I7I52_05263</name>
</gene>
<keyword evidence="1" id="KW-0472">Membrane</keyword>
<organism evidence="2 3">
    <name type="scientific">Ajellomyces capsulatus</name>
    <name type="common">Darling's disease fungus</name>
    <name type="synonym">Histoplasma capsulatum</name>
    <dbReference type="NCBI Taxonomy" id="5037"/>
    <lineage>
        <taxon>Eukaryota</taxon>
        <taxon>Fungi</taxon>
        <taxon>Dikarya</taxon>
        <taxon>Ascomycota</taxon>
        <taxon>Pezizomycotina</taxon>
        <taxon>Eurotiomycetes</taxon>
        <taxon>Eurotiomycetidae</taxon>
        <taxon>Onygenales</taxon>
        <taxon>Ajellomycetaceae</taxon>
        <taxon>Histoplasma</taxon>
    </lineage>
</organism>
<evidence type="ECO:0000313" key="2">
    <source>
        <dbReference type="EMBL" id="KAG5293818.1"/>
    </source>
</evidence>
<comment type="caution">
    <text evidence="2">The sequence shown here is derived from an EMBL/GenBank/DDBJ whole genome shotgun (WGS) entry which is preliminary data.</text>
</comment>
<sequence>MKQIKSEPAERQGSLWAVFARDTKIQLNLMFFILFIFIIFLVANATMPRVDQSTSAITIQDPCFVSKSRLHAKAQKSKTQ</sequence>
<keyword evidence="1" id="KW-0812">Transmembrane</keyword>
<dbReference type="Proteomes" id="UP000670092">
    <property type="component" value="Unassembled WGS sequence"/>
</dbReference>